<reference evidence="3" key="1">
    <citation type="journal article" date="2019" name="Int. J. Syst. Evol. Microbiol.">
        <title>The Global Catalogue of Microorganisms (GCM) 10K type strain sequencing project: providing services to taxonomists for standard genome sequencing and annotation.</title>
        <authorList>
            <consortium name="The Broad Institute Genomics Platform"/>
            <consortium name="The Broad Institute Genome Sequencing Center for Infectious Disease"/>
            <person name="Wu L."/>
            <person name="Ma J."/>
        </authorList>
    </citation>
    <scope>NUCLEOTIDE SEQUENCE [LARGE SCALE GENOMIC DNA]</scope>
    <source>
        <strain evidence="3">JCM 18053</strain>
    </source>
</reference>
<dbReference type="InterPro" id="IPR050312">
    <property type="entry name" value="IolE/XylAMocC-like"/>
</dbReference>
<dbReference type="Gene3D" id="3.20.20.150">
    <property type="entry name" value="Divalent-metal-dependent TIM barrel enzymes"/>
    <property type="match status" value="1"/>
</dbReference>
<dbReference type="PANTHER" id="PTHR12110:SF53">
    <property type="entry name" value="BLR5974 PROTEIN"/>
    <property type="match status" value="1"/>
</dbReference>
<feature type="domain" description="Xylose isomerase-like TIM barrel" evidence="1">
    <location>
        <begin position="106"/>
        <end position="274"/>
    </location>
</feature>
<evidence type="ECO:0000313" key="3">
    <source>
        <dbReference type="Proteomes" id="UP001499852"/>
    </source>
</evidence>
<dbReference type="EMBL" id="BAABIA010000013">
    <property type="protein sequence ID" value="GAA5149357.1"/>
    <property type="molecule type" value="Genomic_DNA"/>
</dbReference>
<dbReference type="Proteomes" id="UP001499852">
    <property type="component" value="Unassembled WGS sequence"/>
</dbReference>
<dbReference type="InterPro" id="IPR013022">
    <property type="entry name" value="Xyl_isomerase-like_TIM-brl"/>
</dbReference>
<dbReference type="InterPro" id="IPR036237">
    <property type="entry name" value="Xyl_isomerase-like_sf"/>
</dbReference>
<evidence type="ECO:0000259" key="1">
    <source>
        <dbReference type="Pfam" id="PF01261"/>
    </source>
</evidence>
<organism evidence="2 3">
    <name type="scientific">Prosthecobacter algae</name>
    <dbReference type="NCBI Taxonomy" id="1144682"/>
    <lineage>
        <taxon>Bacteria</taxon>
        <taxon>Pseudomonadati</taxon>
        <taxon>Verrucomicrobiota</taxon>
        <taxon>Verrucomicrobiia</taxon>
        <taxon>Verrucomicrobiales</taxon>
        <taxon>Verrucomicrobiaceae</taxon>
        <taxon>Prosthecobacter</taxon>
    </lineage>
</organism>
<comment type="caution">
    <text evidence="2">The sequence shown here is derived from an EMBL/GenBank/DDBJ whole genome shotgun (WGS) entry which is preliminary data.</text>
</comment>
<dbReference type="Pfam" id="PF01261">
    <property type="entry name" value="AP_endonuc_2"/>
    <property type="match status" value="1"/>
</dbReference>
<sequence length="345" mass="38236">MNRRGLLTAMLATALPLRAALGERRLGLAIASYSHRWRGKYSSFKVPPFAHALDVMDHIRGLGFGSLQIGVEGWTLDLAKQVRQTCESYDMAIEGSVKLPANAGDVGRFERELRTAREAGAMVFRTALGGRRYEVLARRADFEAWKVAALKSITLAEPVARRLQVQIGIENHKDWELQELVAALKAVASEHIGACVDTGNSLALLEDPLAVVEALAPYAVTVHLKDIAVRDDEDGFQMREVPLGQGSLDLPRMISLLLAARPGLRFHLELMTRDPLEIPCLKETYWATFPDKPGRDLARTLTWVREHRTATLPRLGELSQLALLTLEEENIVKSMATATKILGFK</sequence>
<proteinExistence type="predicted"/>
<dbReference type="SUPFAM" id="SSF51658">
    <property type="entry name" value="Xylose isomerase-like"/>
    <property type="match status" value="1"/>
</dbReference>
<protein>
    <recommendedName>
        <fullName evidence="1">Xylose isomerase-like TIM barrel domain-containing protein</fullName>
    </recommendedName>
</protein>
<evidence type="ECO:0000313" key="2">
    <source>
        <dbReference type="EMBL" id="GAA5149357.1"/>
    </source>
</evidence>
<keyword evidence="3" id="KW-1185">Reference proteome</keyword>
<gene>
    <name evidence="2" type="ORF">GCM10023213_46950</name>
</gene>
<dbReference type="PANTHER" id="PTHR12110">
    <property type="entry name" value="HYDROXYPYRUVATE ISOMERASE"/>
    <property type="match status" value="1"/>
</dbReference>
<accession>A0ABP9PS34</accession>
<dbReference type="RefSeq" id="WP_345738863.1">
    <property type="nucleotide sequence ID" value="NZ_BAABIA010000013.1"/>
</dbReference>
<name>A0ABP9PS34_9BACT</name>